<feature type="region of interest" description="Disordered" evidence="1">
    <location>
        <begin position="42"/>
        <end position="63"/>
    </location>
</feature>
<accession>A0ABP7G661</accession>
<organism evidence="2 3">
    <name type="scientific">Streptomyces tremellae</name>
    <dbReference type="NCBI Taxonomy" id="1124239"/>
    <lineage>
        <taxon>Bacteria</taxon>
        <taxon>Bacillati</taxon>
        <taxon>Actinomycetota</taxon>
        <taxon>Actinomycetes</taxon>
        <taxon>Kitasatosporales</taxon>
        <taxon>Streptomycetaceae</taxon>
        <taxon>Streptomyces</taxon>
    </lineage>
</organism>
<protein>
    <submittedName>
        <fullName evidence="2">Uncharacterized protein</fullName>
    </submittedName>
</protein>
<name>A0ABP7G661_9ACTN</name>
<gene>
    <name evidence="2" type="ORF">GCM10023082_57400</name>
</gene>
<dbReference type="RefSeq" id="WP_345653711.1">
    <property type="nucleotide sequence ID" value="NZ_BAABEP010000063.1"/>
</dbReference>
<dbReference type="EMBL" id="BAABEP010000063">
    <property type="protein sequence ID" value="GAA3754460.1"/>
    <property type="molecule type" value="Genomic_DNA"/>
</dbReference>
<keyword evidence="3" id="KW-1185">Reference proteome</keyword>
<proteinExistence type="predicted"/>
<reference evidence="3" key="1">
    <citation type="journal article" date="2019" name="Int. J. Syst. Evol. Microbiol.">
        <title>The Global Catalogue of Microorganisms (GCM) 10K type strain sequencing project: providing services to taxonomists for standard genome sequencing and annotation.</title>
        <authorList>
            <consortium name="The Broad Institute Genomics Platform"/>
            <consortium name="The Broad Institute Genome Sequencing Center for Infectious Disease"/>
            <person name="Wu L."/>
            <person name="Ma J."/>
        </authorList>
    </citation>
    <scope>NUCLEOTIDE SEQUENCE [LARGE SCALE GENOMIC DNA]</scope>
    <source>
        <strain evidence="3">JCM 30846</strain>
    </source>
</reference>
<comment type="caution">
    <text evidence="2">The sequence shown here is derived from an EMBL/GenBank/DDBJ whole genome shotgun (WGS) entry which is preliminary data.</text>
</comment>
<dbReference type="Proteomes" id="UP001499884">
    <property type="component" value="Unassembled WGS sequence"/>
</dbReference>
<evidence type="ECO:0000256" key="1">
    <source>
        <dbReference type="SAM" id="MobiDB-lite"/>
    </source>
</evidence>
<evidence type="ECO:0000313" key="2">
    <source>
        <dbReference type="EMBL" id="GAA3754460.1"/>
    </source>
</evidence>
<evidence type="ECO:0000313" key="3">
    <source>
        <dbReference type="Proteomes" id="UP001499884"/>
    </source>
</evidence>
<sequence>MAMNANQSEDRDLTQGLIERLGEQYGDRPDGFDRLMIGSLMSSNAASNPDYPPQGHTYPNYRG</sequence>